<feature type="signal peptide" evidence="1">
    <location>
        <begin position="1"/>
        <end position="23"/>
    </location>
</feature>
<dbReference type="OrthoDB" id="9804872at2"/>
<keyword evidence="3" id="KW-1185">Reference proteome</keyword>
<evidence type="ECO:0000313" key="3">
    <source>
        <dbReference type="Proteomes" id="UP000198948"/>
    </source>
</evidence>
<proteinExistence type="predicted"/>
<evidence type="ECO:0000256" key="1">
    <source>
        <dbReference type="SAM" id="SignalP"/>
    </source>
</evidence>
<dbReference type="PROSITE" id="PS51257">
    <property type="entry name" value="PROKAR_LIPOPROTEIN"/>
    <property type="match status" value="1"/>
</dbReference>
<sequence length="268" mass="31002">MRKMRQYLLLSCTFLLVFSFISGCGGTKTKQADTEKNKVSNKEDFKTEKDALTYVYNKYMNSLEDHQPIRYYLEDHTMPGVLTPYSVTEFIYDQDKNAKSFQMSGEIYSIDGIVYSREIAKSLQHNLLTIISDELVETSTPTDYFIRNSAIVNELSRNILMGYLKVTHTTEIEVEGEKDDLVITLKNITFEDEAFNEKMKSGTIVLEEIVITDQENDLTLQLVTKDYTNKVVLTPNYQGKVEKPQLYQKGDTLDYDMSEMREILQNKD</sequence>
<name>A0A1H9S0M8_9LACT</name>
<dbReference type="EMBL" id="FOHA01000006">
    <property type="protein sequence ID" value="SER78488.1"/>
    <property type="molecule type" value="Genomic_DNA"/>
</dbReference>
<dbReference type="RefSeq" id="WP_092651413.1">
    <property type="nucleotide sequence ID" value="NZ_FOHA01000006.1"/>
</dbReference>
<protein>
    <submittedName>
        <fullName evidence="2">Uncharacterized protein</fullName>
    </submittedName>
</protein>
<dbReference type="STRING" id="142588.SAMN04488559_10614"/>
<reference evidence="2 3" key="1">
    <citation type="submission" date="2016-10" db="EMBL/GenBank/DDBJ databases">
        <authorList>
            <person name="de Groot N.N."/>
        </authorList>
    </citation>
    <scope>NUCLEOTIDE SEQUENCE [LARGE SCALE GENOMIC DNA]</scope>
    <source>
        <strain evidence="2 3">DSM 13760</strain>
    </source>
</reference>
<gene>
    <name evidence="2" type="ORF">SAMN04488559_10614</name>
</gene>
<evidence type="ECO:0000313" key="2">
    <source>
        <dbReference type="EMBL" id="SER78488.1"/>
    </source>
</evidence>
<dbReference type="AlphaFoldDB" id="A0A1H9S0M8"/>
<dbReference type="Proteomes" id="UP000198948">
    <property type="component" value="Unassembled WGS sequence"/>
</dbReference>
<accession>A0A1H9S0M8</accession>
<organism evidence="2 3">
    <name type="scientific">Isobaculum melis</name>
    <dbReference type="NCBI Taxonomy" id="142588"/>
    <lineage>
        <taxon>Bacteria</taxon>
        <taxon>Bacillati</taxon>
        <taxon>Bacillota</taxon>
        <taxon>Bacilli</taxon>
        <taxon>Lactobacillales</taxon>
        <taxon>Carnobacteriaceae</taxon>
        <taxon>Isobaculum</taxon>
    </lineage>
</organism>
<feature type="chain" id="PRO_5038836109" evidence="1">
    <location>
        <begin position="24"/>
        <end position="268"/>
    </location>
</feature>
<keyword evidence="1" id="KW-0732">Signal</keyword>